<accession>A0ABM7IFK4</accession>
<protein>
    <submittedName>
        <fullName evidence="1">Uncharacterized protein</fullName>
    </submittedName>
</protein>
<dbReference type="EMBL" id="AP022577">
    <property type="protein sequence ID" value="BBX85473.1"/>
    <property type="molecule type" value="Genomic_DNA"/>
</dbReference>
<gene>
    <name evidence="1" type="ORF">MAUB_33460</name>
</gene>
<evidence type="ECO:0000313" key="2">
    <source>
        <dbReference type="Proteomes" id="UP000465609"/>
    </source>
</evidence>
<sequence>MLRAVGVYGHGRLGTRVGLRIRGFAHVHRVVNTPGATCITPAGGAPGAVGLGSVAVRSEHGCRCAPDLVGTAHTYIQSAAVQRVRQK</sequence>
<name>A0ABM7IFK4_9MYCO</name>
<keyword evidence="2" id="KW-1185">Reference proteome</keyword>
<dbReference type="Proteomes" id="UP000465609">
    <property type="component" value="Chromosome"/>
</dbReference>
<reference evidence="1 2" key="1">
    <citation type="journal article" date="2019" name="Emerg. Microbes Infect.">
        <title>Comprehensive subspecies identification of 175 nontuberculous mycobacteria species based on 7547 genomic profiles.</title>
        <authorList>
            <person name="Matsumoto Y."/>
            <person name="Kinjo T."/>
            <person name="Motooka D."/>
            <person name="Nabeya D."/>
            <person name="Jung N."/>
            <person name="Uechi K."/>
            <person name="Horii T."/>
            <person name="Iida T."/>
            <person name="Fujita J."/>
            <person name="Nakamura S."/>
        </authorList>
    </citation>
    <scope>NUCLEOTIDE SEQUENCE [LARGE SCALE GENOMIC DNA]</scope>
    <source>
        <strain evidence="1 2">JCM 15296</strain>
    </source>
</reference>
<evidence type="ECO:0000313" key="1">
    <source>
        <dbReference type="EMBL" id="BBX85473.1"/>
    </source>
</evidence>
<proteinExistence type="predicted"/>
<organism evidence="1 2">
    <name type="scientific">Mycolicibacterium aubagnense</name>
    <dbReference type="NCBI Taxonomy" id="319707"/>
    <lineage>
        <taxon>Bacteria</taxon>
        <taxon>Bacillati</taxon>
        <taxon>Actinomycetota</taxon>
        <taxon>Actinomycetes</taxon>
        <taxon>Mycobacteriales</taxon>
        <taxon>Mycobacteriaceae</taxon>
        <taxon>Mycolicibacterium</taxon>
    </lineage>
</organism>